<dbReference type="EMBL" id="CP020928">
    <property type="protein sequence ID" value="AWF96373.1"/>
    <property type="molecule type" value="Genomic_DNA"/>
</dbReference>
<proteinExistence type="predicted"/>
<sequence>MIYAQMGVLAKQYTVVEGIDDFAHLVTTTATPIQAQNLTNNQLETFKHTSAPYVVYGLVDGTARADSEVTARTILFLDVDGNESTYNEVRDRITTGLLNQYSLVAYPTISNGIKEGARIRIGIDLSRPAPPDDYIKVWRVVSYLLHVTADEAGATRQFKQLAGTYVLTIQNAHSEPVINANDTVALPVDEFIKIFDENPNRYEPKQVKSSPKRQQILSDNRPAWADNNRLMISAIIDPEHYYTEFGGWDNMLTSVGGWVFKNTHGNLQFTADVIDYVNNTGSDPIAFKELTKKFKSWARRWNY</sequence>
<dbReference type="AlphaFoldDB" id="A0A2S1KTU4"/>
<name>A0A2S1KTU4_9LACO</name>
<dbReference type="Proteomes" id="UP000244870">
    <property type="component" value="Chromosome"/>
</dbReference>
<organism evidence="1 2">
    <name type="scientific">Weissella cibaria</name>
    <dbReference type="NCBI Taxonomy" id="137591"/>
    <lineage>
        <taxon>Bacteria</taxon>
        <taxon>Bacillati</taxon>
        <taxon>Bacillota</taxon>
        <taxon>Bacilli</taxon>
        <taxon>Lactobacillales</taxon>
        <taxon>Lactobacillaceae</taxon>
        <taxon>Weissella</taxon>
    </lineage>
</organism>
<gene>
    <name evidence="1" type="ORF">B6254_2012</name>
</gene>
<evidence type="ECO:0000313" key="2">
    <source>
        <dbReference type="Proteomes" id="UP000244870"/>
    </source>
</evidence>
<reference evidence="1 2" key="1">
    <citation type="submission" date="2017-04" db="EMBL/GenBank/DDBJ databases">
        <title>Weissella cibaria strain m2 complete genome.</title>
        <authorList>
            <person name="Pan Q."/>
            <person name="Tan M."/>
            <person name="Yao F."/>
            <person name="Su S."/>
        </authorList>
    </citation>
    <scope>NUCLEOTIDE SEQUENCE [LARGE SCALE GENOMIC DNA]</scope>
    <source>
        <strain evidence="1 2">M2</strain>
    </source>
</reference>
<protein>
    <recommendedName>
        <fullName evidence="3">Primase C-terminal 1 domain-containing protein</fullName>
    </recommendedName>
</protein>
<evidence type="ECO:0000313" key="1">
    <source>
        <dbReference type="EMBL" id="AWF96373.1"/>
    </source>
</evidence>
<evidence type="ECO:0008006" key="3">
    <source>
        <dbReference type="Google" id="ProtNLM"/>
    </source>
</evidence>
<accession>A0A2S1KTU4</accession>
<dbReference type="RefSeq" id="WP_108730897.1">
    <property type="nucleotide sequence ID" value="NZ_CP020928.1"/>
</dbReference>